<dbReference type="InterPro" id="IPR050090">
    <property type="entry name" value="Tyrosine_recombinase_XerCD"/>
</dbReference>
<accession>A0A2H1KD66</accession>
<protein>
    <submittedName>
        <fullName evidence="5">Site-specific recombinase XerD</fullName>
    </submittedName>
</protein>
<dbReference type="AlphaFoldDB" id="A0A2H1KD66"/>
<reference evidence="5 6" key="1">
    <citation type="submission" date="2017-03" db="EMBL/GenBank/DDBJ databases">
        <authorList>
            <person name="Afonso C.L."/>
            <person name="Miller P.J."/>
            <person name="Scott M.A."/>
            <person name="Spackman E."/>
            <person name="Goraichik I."/>
            <person name="Dimitrov K.M."/>
            <person name="Suarez D.L."/>
            <person name="Swayne D.E."/>
        </authorList>
    </citation>
    <scope>NUCLEOTIDE SEQUENCE [LARGE SCALE GENOMIC DNA]</scope>
    <source>
        <strain evidence="5 6">CNRZ 918</strain>
    </source>
</reference>
<dbReference type="PROSITE" id="PS51898">
    <property type="entry name" value="TYR_RECOMBINASE"/>
    <property type="match status" value="1"/>
</dbReference>
<dbReference type="Proteomes" id="UP000234433">
    <property type="component" value="Unassembled WGS sequence"/>
</dbReference>
<dbReference type="GO" id="GO:0006310">
    <property type="term" value="P:DNA recombination"/>
    <property type="evidence" value="ECO:0007669"/>
    <property type="project" value="UniProtKB-KW"/>
</dbReference>
<dbReference type="EMBL" id="FXZD01000007">
    <property type="protein sequence ID" value="SMX97636.1"/>
    <property type="molecule type" value="Genomic_DNA"/>
</dbReference>
<evidence type="ECO:0000256" key="2">
    <source>
        <dbReference type="ARBA" id="ARBA00023125"/>
    </source>
</evidence>
<dbReference type="GO" id="GO:0003677">
    <property type="term" value="F:DNA binding"/>
    <property type="evidence" value="ECO:0007669"/>
    <property type="project" value="UniProtKB-KW"/>
</dbReference>
<dbReference type="Gene3D" id="1.10.150.130">
    <property type="match status" value="1"/>
</dbReference>
<sequence length="390" mass="42333">MARPPLPIGAWGDIGITGVKGRYRAAARYRGKDGRTRVFSRFRPTKGAARQALLDHFTDMSTADRSGTLLPESRTSDLLDEWLARYTAAKNPPQTTRKAHARAVGIAGEHVGGLRIVEASTARLDAAVQAVAAKRGVETSRQVAGVLRQGFGLALRLGAVSVNPALGIEVKTATAEPVRAMTASEVQALRKGARDFEAMPTRSTRPWRREIAAAIDVMLGTGVRIGELAGLRWADVDLSGVPATMTVSAIVTLDEVGVSRQERTKTASSERVLYLPRFATEALRKHRKKALDDSDDSPVFPNEAGGWWDTSGIRRRFREVRRLAELDWVSPKTIRKTVATAVYNSDSLDNASQQLGHSEVGVTSKHYVQQSNMGPVEVVGVLDSFIKSVS</sequence>
<dbReference type="Pfam" id="PF00589">
    <property type="entry name" value="Phage_integrase"/>
    <property type="match status" value="1"/>
</dbReference>
<dbReference type="PANTHER" id="PTHR30349:SF64">
    <property type="entry name" value="PROPHAGE INTEGRASE INTD-RELATED"/>
    <property type="match status" value="1"/>
</dbReference>
<proteinExistence type="inferred from homology"/>
<keyword evidence="3" id="KW-0233">DNA recombination</keyword>
<evidence type="ECO:0000313" key="6">
    <source>
        <dbReference type="Proteomes" id="UP000234433"/>
    </source>
</evidence>
<name>A0A2H1KD66_9MICO</name>
<dbReference type="GO" id="GO:0015074">
    <property type="term" value="P:DNA integration"/>
    <property type="evidence" value="ECO:0007669"/>
    <property type="project" value="InterPro"/>
</dbReference>
<comment type="similarity">
    <text evidence="1">Belongs to the 'phage' integrase family.</text>
</comment>
<evidence type="ECO:0000256" key="1">
    <source>
        <dbReference type="ARBA" id="ARBA00008857"/>
    </source>
</evidence>
<dbReference type="InterPro" id="IPR010998">
    <property type="entry name" value="Integrase_recombinase_N"/>
</dbReference>
<dbReference type="InterPro" id="IPR013762">
    <property type="entry name" value="Integrase-like_cat_sf"/>
</dbReference>
<dbReference type="InterPro" id="IPR002104">
    <property type="entry name" value="Integrase_catalytic"/>
</dbReference>
<keyword evidence="2" id="KW-0238">DNA-binding</keyword>
<feature type="domain" description="Tyr recombinase" evidence="4">
    <location>
        <begin position="176"/>
        <end position="380"/>
    </location>
</feature>
<evidence type="ECO:0000259" key="4">
    <source>
        <dbReference type="PROSITE" id="PS51898"/>
    </source>
</evidence>
<dbReference type="RefSeq" id="WP_167389452.1">
    <property type="nucleotide sequence ID" value="NZ_FXZD01000007.1"/>
</dbReference>
<dbReference type="SUPFAM" id="SSF56349">
    <property type="entry name" value="DNA breaking-rejoining enzymes"/>
    <property type="match status" value="1"/>
</dbReference>
<organism evidence="5 6">
    <name type="scientific">Brevibacterium antiquum CNRZ 918</name>
    <dbReference type="NCBI Taxonomy" id="1255637"/>
    <lineage>
        <taxon>Bacteria</taxon>
        <taxon>Bacillati</taxon>
        <taxon>Actinomycetota</taxon>
        <taxon>Actinomycetes</taxon>
        <taxon>Micrococcales</taxon>
        <taxon>Brevibacteriaceae</taxon>
        <taxon>Brevibacterium</taxon>
    </lineage>
</organism>
<gene>
    <name evidence="5" type="ORF">BANT918_02344</name>
</gene>
<evidence type="ECO:0000313" key="5">
    <source>
        <dbReference type="EMBL" id="SMX97636.1"/>
    </source>
</evidence>
<dbReference type="PANTHER" id="PTHR30349">
    <property type="entry name" value="PHAGE INTEGRASE-RELATED"/>
    <property type="match status" value="1"/>
</dbReference>
<evidence type="ECO:0000256" key="3">
    <source>
        <dbReference type="ARBA" id="ARBA00023172"/>
    </source>
</evidence>
<dbReference type="InterPro" id="IPR011010">
    <property type="entry name" value="DNA_brk_join_enz"/>
</dbReference>
<dbReference type="Gene3D" id="1.10.443.10">
    <property type="entry name" value="Intergrase catalytic core"/>
    <property type="match status" value="1"/>
</dbReference>